<gene>
    <name evidence="2" type="ORF">Taro_032668</name>
</gene>
<feature type="region of interest" description="Disordered" evidence="1">
    <location>
        <begin position="131"/>
        <end position="151"/>
    </location>
</feature>
<evidence type="ECO:0000313" key="3">
    <source>
        <dbReference type="Proteomes" id="UP000652761"/>
    </source>
</evidence>
<feature type="compositionally biased region" description="Basic and acidic residues" evidence="1">
    <location>
        <begin position="133"/>
        <end position="145"/>
    </location>
</feature>
<dbReference type="AlphaFoldDB" id="A0A843W2J5"/>
<name>A0A843W2J5_COLES</name>
<comment type="caution">
    <text evidence="2">The sequence shown here is derived from an EMBL/GenBank/DDBJ whole genome shotgun (WGS) entry which is preliminary data.</text>
</comment>
<sequence>MAGLSWFRSLQLCYACRPEKLASISLDARISVGVHVWTLTPAKRPGVDDKMAFGQNSEICRKPCIPCIYTYNMYTVRVLELDGVVWRSSWWLGSCGSTTRSSSSSPFVCCNLHKPSSWSRAKVTMTFKRKSKSRMEMRPSDERSSYESIYS</sequence>
<evidence type="ECO:0000313" key="2">
    <source>
        <dbReference type="EMBL" id="MQL99940.1"/>
    </source>
</evidence>
<protein>
    <submittedName>
        <fullName evidence="2">Uncharacterized protein</fullName>
    </submittedName>
</protein>
<evidence type="ECO:0000256" key="1">
    <source>
        <dbReference type="SAM" id="MobiDB-lite"/>
    </source>
</evidence>
<accession>A0A843W2J5</accession>
<proteinExistence type="predicted"/>
<organism evidence="2 3">
    <name type="scientific">Colocasia esculenta</name>
    <name type="common">Wild taro</name>
    <name type="synonym">Arum esculentum</name>
    <dbReference type="NCBI Taxonomy" id="4460"/>
    <lineage>
        <taxon>Eukaryota</taxon>
        <taxon>Viridiplantae</taxon>
        <taxon>Streptophyta</taxon>
        <taxon>Embryophyta</taxon>
        <taxon>Tracheophyta</taxon>
        <taxon>Spermatophyta</taxon>
        <taxon>Magnoliopsida</taxon>
        <taxon>Liliopsida</taxon>
        <taxon>Araceae</taxon>
        <taxon>Aroideae</taxon>
        <taxon>Colocasieae</taxon>
        <taxon>Colocasia</taxon>
    </lineage>
</organism>
<keyword evidence="3" id="KW-1185">Reference proteome</keyword>
<dbReference type="EMBL" id="NMUH01002432">
    <property type="protein sequence ID" value="MQL99940.1"/>
    <property type="molecule type" value="Genomic_DNA"/>
</dbReference>
<dbReference type="Proteomes" id="UP000652761">
    <property type="component" value="Unassembled WGS sequence"/>
</dbReference>
<reference evidence="2" key="1">
    <citation type="submission" date="2017-07" db="EMBL/GenBank/DDBJ databases">
        <title>Taro Niue Genome Assembly and Annotation.</title>
        <authorList>
            <person name="Atibalentja N."/>
            <person name="Keating K."/>
            <person name="Fields C.J."/>
        </authorList>
    </citation>
    <scope>NUCLEOTIDE SEQUENCE</scope>
    <source>
        <strain evidence="2">Niue_2</strain>
        <tissue evidence="2">Leaf</tissue>
    </source>
</reference>